<dbReference type="CDD" id="cd03221">
    <property type="entry name" value="ABCF_EF-3"/>
    <property type="match status" value="2"/>
</dbReference>
<name>A0AB74UGP2_9GAMM</name>
<dbReference type="Gene3D" id="3.40.50.300">
    <property type="entry name" value="P-loop containing nucleotide triphosphate hydrolases"/>
    <property type="match status" value="2"/>
</dbReference>
<dbReference type="InterPro" id="IPR017871">
    <property type="entry name" value="ABC_transporter-like_CS"/>
</dbReference>
<dbReference type="InterPro" id="IPR003593">
    <property type="entry name" value="AAA+_ATPase"/>
</dbReference>
<dbReference type="EC" id="3.6.1.-" evidence="11"/>
<evidence type="ECO:0000313" key="14">
    <source>
        <dbReference type="EMBL" id="XCJ81120.1"/>
    </source>
</evidence>
<proteinExistence type="inferred from homology"/>
<evidence type="ECO:0000256" key="11">
    <source>
        <dbReference type="HAMAP-Rule" id="MF_00848"/>
    </source>
</evidence>
<dbReference type="AlphaFoldDB" id="A0AB74UGP2"/>
<keyword evidence="1 11" id="KW-0963">Cytoplasm</keyword>
<dbReference type="Pfam" id="PF00005">
    <property type="entry name" value="ABC_tran"/>
    <property type="match status" value="2"/>
</dbReference>
<dbReference type="EMBL" id="CP159578">
    <property type="protein sequence ID" value="XCJ81120.1"/>
    <property type="molecule type" value="Genomic_DNA"/>
</dbReference>
<keyword evidence="7 11" id="KW-0238">DNA-binding</keyword>
<evidence type="ECO:0000259" key="13">
    <source>
        <dbReference type="PROSITE" id="PS50893"/>
    </source>
</evidence>
<dbReference type="PANTHER" id="PTHR42855">
    <property type="entry name" value="ABC TRANSPORTER ATP-BINDING SUBUNIT"/>
    <property type="match status" value="1"/>
</dbReference>
<dbReference type="GO" id="GO:0005737">
    <property type="term" value="C:cytoplasm"/>
    <property type="evidence" value="ECO:0007669"/>
    <property type="project" value="UniProtKB-SubCell"/>
</dbReference>
<evidence type="ECO:0000256" key="4">
    <source>
        <dbReference type="ARBA" id="ARBA00022763"/>
    </source>
</evidence>
<feature type="region of interest" description="Disordered" evidence="12">
    <location>
        <begin position="286"/>
        <end position="307"/>
    </location>
</feature>
<dbReference type="RefSeq" id="WP_353981900.1">
    <property type="nucleotide sequence ID" value="NZ_CP159578.1"/>
</dbReference>
<evidence type="ECO:0000256" key="2">
    <source>
        <dbReference type="ARBA" id="ARBA00022737"/>
    </source>
</evidence>
<comment type="similarity">
    <text evidence="10 11">Belongs to the ABC transporter superfamily. ABCF family. Uup subfamily.</text>
</comment>
<dbReference type="GO" id="GO:0043022">
    <property type="term" value="F:ribosome binding"/>
    <property type="evidence" value="ECO:0007669"/>
    <property type="project" value="UniProtKB-UniRule"/>
</dbReference>
<feature type="binding site" evidence="11">
    <location>
        <begin position="352"/>
        <end position="359"/>
    </location>
    <ligand>
        <name>ATP</name>
        <dbReference type="ChEBI" id="CHEBI:30616"/>
        <label>2</label>
    </ligand>
</feature>
<dbReference type="InterPro" id="IPR032781">
    <property type="entry name" value="ABC_tran_Xtn"/>
</dbReference>
<dbReference type="Pfam" id="PF12848">
    <property type="entry name" value="ABC_tran_Xtn"/>
    <property type="match status" value="1"/>
</dbReference>
<comment type="subcellular location">
    <subcellularLocation>
        <location evidence="11">Cytoplasm</location>
    </subcellularLocation>
    <text evidence="11">Associates with ribosomes.</text>
</comment>
<dbReference type="Gene3D" id="1.10.287.380">
    <property type="entry name" value="Valyl-tRNA synthetase, C-terminal domain"/>
    <property type="match status" value="1"/>
</dbReference>
<feature type="compositionally biased region" description="Basic and acidic residues" evidence="12">
    <location>
        <begin position="286"/>
        <end position="298"/>
    </location>
</feature>
<dbReference type="SMART" id="SM00382">
    <property type="entry name" value="AAA"/>
    <property type="match status" value="2"/>
</dbReference>
<evidence type="ECO:0000256" key="1">
    <source>
        <dbReference type="ARBA" id="ARBA00022490"/>
    </source>
</evidence>
<accession>A0AB74UGP2</accession>
<dbReference type="SUPFAM" id="SSF52540">
    <property type="entry name" value="P-loop containing nucleoside triphosphate hydrolases"/>
    <property type="match status" value="2"/>
</dbReference>
<reference evidence="14" key="1">
    <citation type="submission" date="2024-06" db="EMBL/GenBank/DDBJ databases">
        <title>Complete genome of Salinicola endophyticus HNIBRBA4755.</title>
        <authorList>
            <person name="Shin S.Y."/>
            <person name="Kang H."/>
            <person name="Song J."/>
        </authorList>
    </citation>
    <scope>NUCLEOTIDE SEQUENCE</scope>
    <source>
        <strain evidence="14">HNIBRBA4755</strain>
    </source>
</reference>
<feature type="region of interest" description="Disordered" evidence="12">
    <location>
        <begin position="531"/>
        <end position="571"/>
    </location>
</feature>
<dbReference type="GO" id="GO:0006281">
    <property type="term" value="P:DNA repair"/>
    <property type="evidence" value="ECO:0007669"/>
    <property type="project" value="UniProtKB-KW"/>
</dbReference>
<dbReference type="FunFam" id="3.40.50.300:FF:000011">
    <property type="entry name" value="Putative ABC transporter ATP-binding component"/>
    <property type="match status" value="1"/>
</dbReference>
<dbReference type="PROSITE" id="PS00211">
    <property type="entry name" value="ABC_TRANSPORTER_1"/>
    <property type="match status" value="2"/>
</dbReference>
<evidence type="ECO:0000256" key="5">
    <source>
        <dbReference type="ARBA" id="ARBA00022801"/>
    </source>
</evidence>
<evidence type="ECO:0000256" key="9">
    <source>
        <dbReference type="ARBA" id="ARBA00049360"/>
    </source>
</evidence>
<evidence type="ECO:0000256" key="12">
    <source>
        <dbReference type="SAM" id="MobiDB-lite"/>
    </source>
</evidence>
<keyword evidence="2 11" id="KW-0677">Repeat</keyword>
<dbReference type="InterPro" id="IPR051309">
    <property type="entry name" value="ABCF_ATPase"/>
</dbReference>
<protein>
    <recommendedName>
        <fullName evidence="11">ATP-binding protein Uup</fullName>
        <ecNumber evidence="11">3.6.1.-</ecNumber>
    </recommendedName>
</protein>
<keyword evidence="4 11" id="KW-0227">DNA damage</keyword>
<evidence type="ECO:0000256" key="8">
    <source>
        <dbReference type="ARBA" id="ARBA00023204"/>
    </source>
</evidence>
<comment type="function">
    <text evidence="11">Probably plays a role in ribosome assembly or function. May be involved in resolution of branched DNA intermediates that result from template switching in postreplication gaps. Binds DNA and has ATPase activity.</text>
</comment>
<dbReference type="HAMAP" id="MF_00848">
    <property type="entry name" value="Uup"/>
    <property type="match status" value="1"/>
</dbReference>
<evidence type="ECO:0000256" key="10">
    <source>
        <dbReference type="ARBA" id="ARBA00061478"/>
    </source>
</evidence>
<keyword evidence="3 11" id="KW-0547">Nucleotide-binding</keyword>
<dbReference type="InterPro" id="IPR027417">
    <property type="entry name" value="P-loop_NTPase"/>
</dbReference>
<dbReference type="Pfam" id="PF16326">
    <property type="entry name" value="ABC_tran_CTD"/>
    <property type="match status" value="1"/>
</dbReference>
<evidence type="ECO:0000256" key="3">
    <source>
        <dbReference type="ARBA" id="ARBA00022741"/>
    </source>
</evidence>
<sequence length="649" mass="71593">MALLRLEQLQLAYGHHSLLDGADLVIEKGERLALVGRNGTGKSTLMRLIAGDNQADDGHVWRAPGLKIGVLEQALPDADQATIFELVAQGLPETGALLTEYHQLVAQAEPDMRRLETLQTRLEALDGWSFHQRIDTVLTRLGLPADTLMSDLSGGWRRRVALARAMVAGPDLLLLDEPTNHLDIDTIAWLETQLLAFEGAVLFITHDRAFLSRLATAILELDRGRLGRYPGDYATYQAQKAHELEVEARERAEFDKKLAQEESWIRQGIKARRTRNEGRVRALEKMRDERAQRRERTGKASFQVDSGERSGKRVVELKGVTHGYAEARGGDGIVIRDLSLEIQRGDRIGLIGRNGAGKTTLLKILLGELTPSAGEVRLGTNLSVAYFDQLRAGLELDKSVYDNVAQGSDKVSVGGKDKHVISYLQDFLFTPERARQPVRALSGGESNRLLLAKLFTQPANVLVLDEPTNDLDVETLELLEELLLDFEGTLLLVSHDRAFMDNVVTGVLAFEGDGVVREYVGGYSDWVRQGGKLPPAPWEQPAAPVDAEAGKTRDSARGGSQPAAPAAADKRRQKLSYKLQRELDALPATIEALEARVAEFETRMSDPTFYQQESGQVTATLEALAQTQAELDASMERWMELEAMSEGEG</sequence>
<comment type="catalytic activity">
    <reaction evidence="9 11">
        <text>ATP + H2O = ADP + phosphate + H(+)</text>
        <dbReference type="Rhea" id="RHEA:13065"/>
        <dbReference type="ChEBI" id="CHEBI:15377"/>
        <dbReference type="ChEBI" id="CHEBI:15378"/>
        <dbReference type="ChEBI" id="CHEBI:30616"/>
        <dbReference type="ChEBI" id="CHEBI:43474"/>
        <dbReference type="ChEBI" id="CHEBI:456216"/>
    </reaction>
</comment>
<dbReference type="InterPro" id="IPR043686">
    <property type="entry name" value="Uup"/>
</dbReference>
<dbReference type="PANTHER" id="PTHR42855:SF1">
    <property type="entry name" value="ABC TRANSPORTER DOMAIN-CONTAINING PROTEIN"/>
    <property type="match status" value="1"/>
</dbReference>
<dbReference type="GO" id="GO:0003677">
    <property type="term" value="F:DNA binding"/>
    <property type="evidence" value="ECO:0007669"/>
    <property type="project" value="UniProtKB-UniRule"/>
</dbReference>
<dbReference type="FunFam" id="3.40.50.300:FF:000309">
    <property type="entry name" value="ABC transporter ATP-binding protein"/>
    <property type="match status" value="1"/>
</dbReference>
<organism evidence="14">
    <name type="scientific">Salinicola endophyticus</name>
    <dbReference type="NCBI Taxonomy" id="1949083"/>
    <lineage>
        <taxon>Bacteria</taxon>
        <taxon>Pseudomonadati</taxon>
        <taxon>Pseudomonadota</taxon>
        <taxon>Gammaproteobacteria</taxon>
        <taxon>Oceanospirillales</taxon>
        <taxon>Halomonadaceae</taxon>
        <taxon>Salinicola</taxon>
    </lineage>
</organism>
<dbReference type="InterPro" id="IPR003439">
    <property type="entry name" value="ABC_transporter-like_ATP-bd"/>
</dbReference>
<dbReference type="PROSITE" id="PS50893">
    <property type="entry name" value="ABC_TRANSPORTER_2"/>
    <property type="match status" value="2"/>
</dbReference>
<keyword evidence="6 11" id="KW-0067">ATP-binding</keyword>
<dbReference type="InterPro" id="IPR032524">
    <property type="entry name" value="ABC_tran_C"/>
</dbReference>
<keyword evidence="8 11" id="KW-0234">DNA repair</keyword>
<feature type="binding site" evidence="11">
    <location>
        <begin position="36"/>
        <end position="43"/>
    </location>
    <ligand>
        <name>ATP</name>
        <dbReference type="ChEBI" id="CHEBI:30616"/>
        <label>1</label>
    </ligand>
</feature>
<feature type="domain" description="ABC transporter" evidence="13">
    <location>
        <begin position="315"/>
        <end position="537"/>
    </location>
</feature>
<dbReference type="InterPro" id="IPR037118">
    <property type="entry name" value="Val-tRNA_synth_C_sf"/>
</dbReference>
<feature type="domain" description="ABC transporter" evidence="13">
    <location>
        <begin position="4"/>
        <end position="248"/>
    </location>
</feature>
<evidence type="ECO:0000256" key="6">
    <source>
        <dbReference type="ARBA" id="ARBA00022840"/>
    </source>
</evidence>
<keyword evidence="5 11" id="KW-0378">Hydrolase</keyword>
<dbReference type="GO" id="GO:0016887">
    <property type="term" value="F:ATP hydrolysis activity"/>
    <property type="evidence" value="ECO:0007669"/>
    <property type="project" value="UniProtKB-UniRule"/>
</dbReference>
<dbReference type="GO" id="GO:0005524">
    <property type="term" value="F:ATP binding"/>
    <property type="evidence" value="ECO:0007669"/>
    <property type="project" value="UniProtKB-UniRule"/>
</dbReference>
<evidence type="ECO:0000256" key="7">
    <source>
        <dbReference type="ARBA" id="ARBA00023125"/>
    </source>
</evidence>
<gene>
    <name evidence="11" type="primary">uup</name>
    <name evidence="14" type="ORF">ABV408_08060</name>
</gene>